<evidence type="ECO:0000256" key="7">
    <source>
        <dbReference type="ARBA" id="ARBA00023163"/>
    </source>
</evidence>
<feature type="compositionally biased region" description="Polar residues" evidence="10">
    <location>
        <begin position="523"/>
        <end position="532"/>
    </location>
</feature>
<gene>
    <name evidence="13" type="primary">LOC106471712</name>
</gene>
<dbReference type="Pfam" id="PF00096">
    <property type="entry name" value="zf-C2H2"/>
    <property type="match status" value="2"/>
</dbReference>
<keyword evidence="3" id="KW-0677">Repeat</keyword>
<evidence type="ECO:0000256" key="6">
    <source>
        <dbReference type="ARBA" id="ARBA00023015"/>
    </source>
</evidence>
<evidence type="ECO:0000256" key="3">
    <source>
        <dbReference type="ARBA" id="ARBA00022737"/>
    </source>
</evidence>
<dbReference type="SMART" id="SM00355">
    <property type="entry name" value="ZnF_C2H2"/>
    <property type="match status" value="3"/>
</dbReference>
<evidence type="ECO:0000313" key="13">
    <source>
        <dbReference type="RefSeq" id="XP_013787785.1"/>
    </source>
</evidence>
<keyword evidence="5" id="KW-0862">Zinc</keyword>
<protein>
    <submittedName>
        <fullName evidence="13">Uncharacterized protein LOC106471712</fullName>
    </submittedName>
</protein>
<evidence type="ECO:0000256" key="4">
    <source>
        <dbReference type="ARBA" id="ARBA00022771"/>
    </source>
</evidence>
<dbReference type="InterPro" id="IPR036236">
    <property type="entry name" value="Znf_C2H2_sf"/>
</dbReference>
<feature type="domain" description="C2H2-type" evidence="11">
    <location>
        <begin position="2054"/>
        <end position="2078"/>
    </location>
</feature>
<feature type="region of interest" description="Disordered" evidence="10">
    <location>
        <begin position="331"/>
        <end position="357"/>
    </location>
</feature>
<feature type="domain" description="C2H2-type" evidence="11">
    <location>
        <begin position="2026"/>
        <end position="2053"/>
    </location>
</feature>
<dbReference type="GeneID" id="106471712"/>
<dbReference type="InterPro" id="IPR013087">
    <property type="entry name" value="Znf_C2H2_type"/>
</dbReference>
<dbReference type="SUPFAM" id="SSF57667">
    <property type="entry name" value="beta-beta-alpha zinc fingers"/>
    <property type="match status" value="2"/>
</dbReference>
<sequence length="2107" mass="236798">MNVRQSKIKKLKQGNSKSEPSDDSTLMYDESNRAFKQENLIERVPVGLVKVTEMPARSQFIIEAKEDFKQNEEVLIESVNIEEAGICITACISKVTQRDIMPIIVLYISEEKIILPKQIRIYKGSSREKIATVEQHNRELNKKQASHSKTDWNSIGDVEEKYKHKLIKLLDEYRYIFVKQKLIKLLDEYRDIFVKQKLIKLLDEYRDIFVKQKLIKLLDEYRDIFVKQKLIKLLDEYRDIFVKQKLIKLLDEYRDIFVKQKLIKLLDEYRDLFVGEGYYNGCINKVKHRIMLSDNKPNAQRPYRVPEKHRVELKECVKKVLEQGVIGVVHSTGAEKHETPSKRKLNQPGSSLSSISSIDESSNNKILCTTLLSKYEGGPSYSCKVKEQDSDHLPLLSAKETNSKDVCFNSRESKHKPEDESAKKAAVENRDTSVSTVNHKEPLTVNHKHNPNPVCRDVLRNSERTNTNHTKMWNQGESGSTEGNLPQEMVNVQDDVASVVSKRYGTQDSNISFCNVSEEDRCSGSNSKSMKTSNKDRRDSAYSNFLLHQTESYLMNTESSIPVTSVMLNTLSYNQCVRSTEKEIDDKKKEYELKTKTLEQKTAYDVTLPHSSNQEIPTNVISSEGMSTSLYSSTELKVINLTGALPSNTMAQVTISQGSTESSVSLPFMVYCPTIKAANVKSGSHIITDNNLMPNSVSGSTVNVCNMESGLQSLTSSGCNYFTESSSSKGEMGKSKNLSMYFQLGEENTDIATENQKTNIITNSIYDPLVSFEKESTSPLNQRLRLKIPETKAEEFSTLLDGSVTISNHGASLSAKSVKSPVVTSPQILEERISKLISENAAIVETLDPLWSWRYTRQSSISSSQNVESELKKCKSGVRMRRYSEDSSLAKKVNSNVTQYLGSKFQFALMGKGISESCEDINKIFVSSQEVLPLHDSDEKLSVLEKVDIHEEASQQHSKSPQRSIIKDLLLKDRNKEKTVMLDLDKPLVIETTKKSPQISFLCRLCNIVFHSRENFIAHQQHYCKRSQEYTCADEENLHFLKGNISSSGSLITSSPLIASVPQLSKSNSSAYSLVQQGKMLPPDSGILLQTYYHGISNSSHPIKKSLAHVGSETPPFKKRKVTDPVVPLVEDIMSSSELPNLPKNNQYSKPVFTTSSAKIFNKMVAKGSKQDPQEFEKSQHFHPTHVNSAFSTTQESSKVKITESRIKYEPLPLDNPLNTSVVVTLSKPVLNSGGTVLAVQSILKEKINSEVCFQAEPLSTSVIFEPGMSSAVNSSKKSSHEELFGKTFPGTSPINLDKAENVELVQRLLGNKLLNAEFSYRTRVSLPSIQSTVHQPSVAEGLVSDQRETTVCSLIPNYNVLHRKSDTIIPGDFSEEAHSTCSDQYQYKSLVKTQSVPENTLHSPCSPFFPSSVVHLALARSCQNDSTQSPHQQPLNSTVNVNLNSTSSLNIPTSDKPLPLPTSTQRIANDSGQMKKTKPTRPSSLPLKKKVITMIGSTLISPETPRSKKHCVQQYINGHAYTYLGLKCSTRSTYCSIYRPQPMYVPQDTDPKLSMYSNWQVVPAKNIMLGLSPSQMIGLYDSRQKLHCCSGILAVAEESSQLLITHSSYWVYRCQEQEKASKPKNLSSNPSENKPLMNRIEDEQCMSNCVEMVRPEESKVHKLSDSLEPVVCSNIDGNDMHHSPFSTSSAQEFSSVKIKHIVTVPHHNEQLISPKPVELGIPDKSKQFIRNLDQDHTLSKPLVSATSGSQLLHSHFQDQQLQLTKSRLSMVSPEKSKRFINILDQDSSLFKPLEPMVCSGRKNQLLYSQLQDQHLPKSRQFVMSPGGSKQSLLIQNQAQQWCTANSPELLIHQEEQLQHRLACKSLDSLVSPSLKSQCNSEKLDFTRSQQHLVTSAEGQKFIMPPNQELQWDIFQSVEHLNSPGRGNPSLSSHDQKQQQNSSIHTASVTSPERSEQLESKYSCVVYKQKSDCQLVEPTTDEESTQSEPLNDNESIPLPKRVRIFEGGFKSNEDYTYVRGRGRGKYVCEECGIRCKKPSMLKKHIRTHTDLRPFSCSHCSFAFKTKGNLTKHMKSKAHHKKCVELGIIPVPTTIDDSQIDGEALAKQ</sequence>
<organism evidence="12 13">
    <name type="scientific">Limulus polyphemus</name>
    <name type="common">Atlantic horseshoe crab</name>
    <dbReference type="NCBI Taxonomy" id="6850"/>
    <lineage>
        <taxon>Eukaryota</taxon>
        <taxon>Metazoa</taxon>
        <taxon>Ecdysozoa</taxon>
        <taxon>Arthropoda</taxon>
        <taxon>Chelicerata</taxon>
        <taxon>Merostomata</taxon>
        <taxon>Xiphosura</taxon>
        <taxon>Limulidae</taxon>
        <taxon>Limulus</taxon>
    </lineage>
</organism>
<dbReference type="Proteomes" id="UP000694941">
    <property type="component" value="Unplaced"/>
</dbReference>
<dbReference type="InterPro" id="IPR051969">
    <property type="entry name" value="Zinc-finger_DNA-bd_regulators"/>
</dbReference>
<keyword evidence="4 9" id="KW-0863">Zinc-finger</keyword>
<feature type="compositionally biased region" description="Basic residues" evidence="10">
    <location>
        <begin position="1"/>
        <end position="12"/>
    </location>
</feature>
<dbReference type="PANTHER" id="PTHR45944:SF2">
    <property type="entry name" value="SCHNURRI, ISOFORM F"/>
    <property type="match status" value="1"/>
</dbReference>
<dbReference type="PANTHER" id="PTHR45944">
    <property type="entry name" value="SCHNURRI, ISOFORM F"/>
    <property type="match status" value="1"/>
</dbReference>
<keyword evidence="8" id="KW-0539">Nucleus</keyword>
<feature type="region of interest" description="Disordered" evidence="10">
    <location>
        <begin position="410"/>
        <end position="435"/>
    </location>
</feature>
<evidence type="ECO:0000256" key="5">
    <source>
        <dbReference type="ARBA" id="ARBA00022833"/>
    </source>
</evidence>
<evidence type="ECO:0000256" key="8">
    <source>
        <dbReference type="ARBA" id="ARBA00023242"/>
    </source>
</evidence>
<evidence type="ECO:0000256" key="2">
    <source>
        <dbReference type="ARBA" id="ARBA00022723"/>
    </source>
</evidence>
<proteinExistence type="predicted"/>
<dbReference type="SUPFAM" id="SSF56672">
    <property type="entry name" value="DNA/RNA polymerases"/>
    <property type="match status" value="1"/>
</dbReference>
<evidence type="ECO:0000313" key="12">
    <source>
        <dbReference type="Proteomes" id="UP000694941"/>
    </source>
</evidence>
<reference evidence="13" key="1">
    <citation type="submission" date="2025-08" db="UniProtKB">
        <authorList>
            <consortium name="RefSeq"/>
        </authorList>
    </citation>
    <scope>IDENTIFICATION</scope>
    <source>
        <tissue evidence="13">Muscle</tissue>
    </source>
</reference>
<feature type="compositionally biased region" description="Polar residues" evidence="10">
    <location>
        <begin position="1929"/>
        <end position="1952"/>
    </location>
</feature>
<evidence type="ECO:0000256" key="1">
    <source>
        <dbReference type="ARBA" id="ARBA00004123"/>
    </source>
</evidence>
<accession>A0ABM1BSG4</accession>
<keyword evidence="7" id="KW-0804">Transcription</keyword>
<dbReference type="Gene3D" id="3.30.160.60">
    <property type="entry name" value="Classic Zinc Finger"/>
    <property type="match status" value="2"/>
</dbReference>
<evidence type="ECO:0000256" key="10">
    <source>
        <dbReference type="SAM" id="MobiDB-lite"/>
    </source>
</evidence>
<dbReference type="InterPro" id="IPR043502">
    <property type="entry name" value="DNA/RNA_pol_sf"/>
</dbReference>
<dbReference type="PROSITE" id="PS50157">
    <property type="entry name" value="ZINC_FINGER_C2H2_2"/>
    <property type="match status" value="2"/>
</dbReference>
<comment type="subcellular location">
    <subcellularLocation>
        <location evidence="1">Nucleus</location>
    </subcellularLocation>
</comment>
<keyword evidence="6" id="KW-0805">Transcription regulation</keyword>
<name>A0ABM1BSG4_LIMPO</name>
<feature type="region of interest" description="Disordered" evidence="10">
    <location>
        <begin position="517"/>
        <end position="538"/>
    </location>
</feature>
<feature type="compositionally biased region" description="Basic and acidic residues" evidence="10">
    <location>
        <begin position="411"/>
        <end position="431"/>
    </location>
</feature>
<dbReference type="RefSeq" id="XP_013787785.1">
    <property type="nucleotide sequence ID" value="XM_013932331.1"/>
</dbReference>
<feature type="non-terminal residue" evidence="13">
    <location>
        <position position="2107"/>
    </location>
</feature>
<keyword evidence="2" id="KW-0479">Metal-binding</keyword>
<evidence type="ECO:0000256" key="9">
    <source>
        <dbReference type="PROSITE-ProRule" id="PRU00042"/>
    </source>
</evidence>
<evidence type="ECO:0000259" key="11">
    <source>
        <dbReference type="PROSITE" id="PS50157"/>
    </source>
</evidence>
<dbReference type="PROSITE" id="PS00028">
    <property type="entry name" value="ZINC_FINGER_C2H2_1"/>
    <property type="match status" value="2"/>
</dbReference>
<feature type="compositionally biased region" description="Polar residues" evidence="10">
    <location>
        <begin position="1462"/>
        <end position="1475"/>
    </location>
</feature>
<feature type="region of interest" description="Disordered" evidence="10">
    <location>
        <begin position="1"/>
        <end position="26"/>
    </location>
</feature>
<keyword evidence="12" id="KW-1185">Reference proteome</keyword>
<feature type="region of interest" description="Disordered" evidence="10">
    <location>
        <begin position="1451"/>
        <end position="1485"/>
    </location>
</feature>
<feature type="region of interest" description="Disordered" evidence="10">
    <location>
        <begin position="1921"/>
        <end position="1955"/>
    </location>
</feature>
<feature type="region of interest" description="Disordered" evidence="10">
    <location>
        <begin position="1976"/>
        <end position="1995"/>
    </location>
</feature>